<evidence type="ECO:0008006" key="4">
    <source>
        <dbReference type="Google" id="ProtNLM"/>
    </source>
</evidence>
<proteinExistence type="predicted"/>
<feature type="transmembrane region" description="Helical" evidence="1">
    <location>
        <begin position="62"/>
        <end position="84"/>
    </location>
</feature>
<dbReference type="KEGG" id="cbot:ATE48_13410"/>
<sequence>MTDPSAQTNDEATPRKREQWLTQTVLSGALKRSAWRWAWLGLTLLLVIYPILNWLGPAKDTASGGFVSGVASSIGFFGLAFFLFGAWKRFRAERIAIEIANEIRGYEERAPPAQP</sequence>
<protein>
    <recommendedName>
        <fullName evidence="4">DUF485 domain-containing protein</fullName>
    </recommendedName>
</protein>
<keyword evidence="1" id="KW-0812">Transmembrane</keyword>
<dbReference type="EMBL" id="CP013244">
    <property type="protein sequence ID" value="ANP46840.1"/>
    <property type="molecule type" value="Genomic_DNA"/>
</dbReference>
<gene>
    <name evidence="2" type="ORF">ATE48_13410</name>
</gene>
<organism evidence="2 3">
    <name type="scientific">Candidatus Viadribacter manganicus</name>
    <dbReference type="NCBI Taxonomy" id="1759059"/>
    <lineage>
        <taxon>Bacteria</taxon>
        <taxon>Pseudomonadati</taxon>
        <taxon>Pseudomonadota</taxon>
        <taxon>Alphaproteobacteria</taxon>
        <taxon>Hyphomonadales</taxon>
        <taxon>Hyphomonadaceae</taxon>
        <taxon>Candidatus Viadribacter</taxon>
    </lineage>
</organism>
<dbReference type="RefSeq" id="WP_066772320.1">
    <property type="nucleotide sequence ID" value="NZ_CP013244.1"/>
</dbReference>
<reference evidence="2 3" key="1">
    <citation type="submission" date="2015-11" db="EMBL/GenBank/DDBJ databases">
        <title>Whole-Genome Sequence of Candidatus Oderbacter manganicum from the National Park Lower Oder Valley, Germany.</title>
        <authorList>
            <person name="Braun B."/>
            <person name="Liere K."/>
            <person name="Szewzyk U."/>
        </authorList>
    </citation>
    <scope>NUCLEOTIDE SEQUENCE [LARGE SCALE GENOMIC DNA]</scope>
    <source>
        <strain evidence="2 3">OTSz_A_272</strain>
    </source>
</reference>
<name>A0A1B1AJZ6_9PROT</name>
<dbReference type="STRING" id="1759059.ATE48_13410"/>
<keyword evidence="1" id="KW-1133">Transmembrane helix</keyword>
<dbReference type="Proteomes" id="UP000092498">
    <property type="component" value="Chromosome"/>
</dbReference>
<keyword evidence="3" id="KW-1185">Reference proteome</keyword>
<dbReference type="AlphaFoldDB" id="A0A1B1AJZ6"/>
<evidence type="ECO:0000256" key="1">
    <source>
        <dbReference type="SAM" id="Phobius"/>
    </source>
</evidence>
<evidence type="ECO:0000313" key="3">
    <source>
        <dbReference type="Proteomes" id="UP000092498"/>
    </source>
</evidence>
<accession>A0A1B1AJZ6</accession>
<dbReference type="InParanoid" id="A0A1B1AJZ6"/>
<evidence type="ECO:0000313" key="2">
    <source>
        <dbReference type="EMBL" id="ANP46840.1"/>
    </source>
</evidence>
<keyword evidence="1" id="KW-0472">Membrane</keyword>
<feature type="transmembrane region" description="Helical" evidence="1">
    <location>
        <begin position="37"/>
        <end position="56"/>
    </location>
</feature>